<dbReference type="InterPro" id="IPR003591">
    <property type="entry name" value="Leu-rich_rpt_typical-subtyp"/>
</dbReference>
<feature type="compositionally biased region" description="Basic and acidic residues" evidence="3">
    <location>
        <begin position="898"/>
        <end position="915"/>
    </location>
</feature>
<feature type="region of interest" description="Disordered" evidence="3">
    <location>
        <begin position="159"/>
        <end position="315"/>
    </location>
</feature>
<feature type="region of interest" description="Disordered" evidence="3">
    <location>
        <begin position="1039"/>
        <end position="1079"/>
    </location>
</feature>
<feature type="region of interest" description="Disordered" evidence="3">
    <location>
        <begin position="1"/>
        <end position="62"/>
    </location>
</feature>
<feature type="compositionally biased region" description="Basic and acidic residues" evidence="3">
    <location>
        <begin position="501"/>
        <end position="515"/>
    </location>
</feature>
<dbReference type="OrthoDB" id="7451790at2759"/>
<accession>A0A8H4KI56</accession>
<feature type="compositionally biased region" description="Low complexity" evidence="3">
    <location>
        <begin position="453"/>
        <end position="464"/>
    </location>
</feature>
<gene>
    <name evidence="4" type="ORF">F53441_6700</name>
</gene>
<comment type="caution">
    <text evidence="4">The sequence shown here is derived from an EMBL/GenBank/DDBJ whole genome shotgun (WGS) entry which is preliminary data.</text>
</comment>
<feature type="region of interest" description="Disordered" evidence="3">
    <location>
        <begin position="1160"/>
        <end position="1233"/>
    </location>
</feature>
<evidence type="ECO:0000256" key="2">
    <source>
        <dbReference type="ARBA" id="ARBA00022737"/>
    </source>
</evidence>
<dbReference type="SMART" id="SM00364">
    <property type="entry name" value="LRR_BAC"/>
    <property type="match status" value="5"/>
</dbReference>
<feature type="region of interest" description="Disordered" evidence="3">
    <location>
        <begin position="485"/>
        <end position="782"/>
    </location>
</feature>
<evidence type="ECO:0000256" key="3">
    <source>
        <dbReference type="SAM" id="MobiDB-lite"/>
    </source>
</evidence>
<keyword evidence="2" id="KW-0677">Repeat</keyword>
<dbReference type="Proteomes" id="UP000605986">
    <property type="component" value="Unassembled WGS sequence"/>
</dbReference>
<feature type="compositionally biased region" description="Low complexity" evidence="3">
    <location>
        <begin position="933"/>
        <end position="946"/>
    </location>
</feature>
<dbReference type="Pfam" id="PF12799">
    <property type="entry name" value="LRR_4"/>
    <property type="match status" value="1"/>
</dbReference>
<dbReference type="GO" id="GO:0031028">
    <property type="term" value="P:septation initiation signaling"/>
    <property type="evidence" value="ECO:0007669"/>
    <property type="project" value="TreeGrafter"/>
</dbReference>
<dbReference type="GO" id="GO:0061499">
    <property type="term" value="C:outer plaque of mitotic spindle pole body"/>
    <property type="evidence" value="ECO:0007669"/>
    <property type="project" value="TreeGrafter"/>
</dbReference>
<feature type="compositionally biased region" description="Acidic residues" evidence="3">
    <location>
        <begin position="807"/>
        <end position="825"/>
    </location>
</feature>
<dbReference type="InterPro" id="IPR025875">
    <property type="entry name" value="Leu-rich_rpt_4"/>
</dbReference>
<proteinExistence type="predicted"/>
<feature type="region of interest" description="Disordered" evidence="3">
    <location>
        <begin position="1799"/>
        <end position="1832"/>
    </location>
</feature>
<dbReference type="InterPro" id="IPR052574">
    <property type="entry name" value="CDIRP"/>
</dbReference>
<dbReference type="GO" id="GO:0035591">
    <property type="term" value="F:signaling adaptor activity"/>
    <property type="evidence" value="ECO:0007669"/>
    <property type="project" value="TreeGrafter"/>
</dbReference>
<feature type="compositionally biased region" description="Basic and acidic residues" evidence="3">
    <location>
        <begin position="252"/>
        <end position="270"/>
    </location>
</feature>
<feature type="compositionally biased region" description="Polar residues" evidence="3">
    <location>
        <begin position="947"/>
        <end position="961"/>
    </location>
</feature>
<feature type="compositionally biased region" description="Basic and acidic residues" evidence="3">
    <location>
        <begin position="30"/>
        <end position="43"/>
    </location>
</feature>
<organism evidence="4 5">
    <name type="scientific">Fusarium austroafricanum</name>
    <dbReference type="NCBI Taxonomy" id="2364996"/>
    <lineage>
        <taxon>Eukaryota</taxon>
        <taxon>Fungi</taxon>
        <taxon>Dikarya</taxon>
        <taxon>Ascomycota</taxon>
        <taxon>Pezizomycotina</taxon>
        <taxon>Sordariomycetes</taxon>
        <taxon>Hypocreomycetidae</taxon>
        <taxon>Hypocreales</taxon>
        <taxon>Nectriaceae</taxon>
        <taxon>Fusarium</taxon>
        <taxon>Fusarium concolor species complex</taxon>
    </lineage>
</organism>
<feature type="compositionally biased region" description="Polar residues" evidence="3">
    <location>
        <begin position="585"/>
        <end position="597"/>
    </location>
</feature>
<reference evidence="4" key="1">
    <citation type="submission" date="2020-01" db="EMBL/GenBank/DDBJ databases">
        <title>Identification and distribution of gene clusters putatively required for synthesis of sphingolipid metabolism inhibitors in phylogenetically diverse species of the filamentous fungus Fusarium.</title>
        <authorList>
            <person name="Kim H.-S."/>
            <person name="Busman M."/>
            <person name="Brown D.W."/>
            <person name="Divon H."/>
            <person name="Uhlig S."/>
            <person name="Proctor R.H."/>
        </authorList>
    </citation>
    <scope>NUCLEOTIDE SEQUENCE</scope>
    <source>
        <strain evidence="4">NRRL 53441</strain>
    </source>
</reference>
<feature type="region of interest" description="Disordered" evidence="3">
    <location>
        <begin position="343"/>
        <end position="386"/>
    </location>
</feature>
<dbReference type="SMART" id="SM00369">
    <property type="entry name" value="LRR_TYP"/>
    <property type="match status" value="6"/>
</dbReference>
<feature type="region of interest" description="Disordered" evidence="3">
    <location>
        <begin position="112"/>
        <end position="132"/>
    </location>
</feature>
<evidence type="ECO:0000256" key="1">
    <source>
        <dbReference type="ARBA" id="ARBA00022614"/>
    </source>
</evidence>
<feature type="region of interest" description="Disordered" evidence="3">
    <location>
        <begin position="436"/>
        <end position="469"/>
    </location>
</feature>
<feature type="compositionally biased region" description="Basic and acidic residues" evidence="3">
    <location>
        <begin position="633"/>
        <end position="643"/>
    </location>
</feature>
<dbReference type="PANTHER" id="PTHR47566:SF1">
    <property type="entry name" value="PROTEIN NUD1"/>
    <property type="match status" value="1"/>
</dbReference>
<feature type="compositionally biased region" description="Low complexity" evidence="3">
    <location>
        <begin position="715"/>
        <end position="724"/>
    </location>
</feature>
<evidence type="ECO:0000313" key="4">
    <source>
        <dbReference type="EMBL" id="KAF4450143.1"/>
    </source>
</evidence>
<feature type="compositionally biased region" description="Polar residues" evidence="3">
    <location>
        <begin position="114"/>
        <end position="124"/>
    </location>
</feature>
<dbReference type="InterPro" id="IPR001611">
    <property type="entry name" value="Leu-rich_rpt"/>
</dbReference>
<dbReference type="EMBL" id="JAADJG010000257">
    <property type="protein sequence ID" value="KAF4450143.1"/>
    <property type="molecule type" value="Genomic_DNA"/>
</dbReference>
<feature type="compositionally biased region" description="Polar residues" evidence="3">
    <location>
        <begin position="1809"/>
        <end position="1825"/>
    </location>
</feature>
<feature type="region of interest" description="Disordered" evidence="3">
    <location>
        <begin position="794"/>
        <end position="855"/>
    </location>
</feature>
<keyword evidence="5" id="KW-1185">Reference proteome</keyword>
<dbReference type="Gene3D" id="3.80.10.10">
    <property type="entry name" value="Ribonuclease Inhibitor"/>
    <property type="match status" value="2"/>
</dbReference>
<dbReference type="InterPro" id="IPR032675">
    <property type="entry name" value="LRR_dom_sf"/>
</dbReference>
<name>A0A8H4KI56_9HYPO</name>
<feature type="compositionally biased region" description="Polar residues" evidence="3">
    <location>
        <begin position="1039"/>
        <end position="1051"/>
    </location>
</feature>
<dbReference type="PANTHER" id="PTHR47566">
    <property type="match status" value="1"/>
</dbReference>
<dbReference type="GO" id="GO:1902412">
    <property type="term" value="P:regulation of mitotic cytokinesis"/>
    <property type="evidence" value="ECO:0007669"/>
    <property type="project" value="TreeGrafter"/>
</dbReference>
<evidence type="ECO:0000313" key="5">
    <source>
        <dbReference type="Proteomes" id="UP000605986"/>
    </source>
</evidence>
<feature type="compositionally biased region" description="Basic and acidic residues" evidence="3">
    <location>
        <begin position="231"/>
        <end position="241"/>
    </location>
</feature>
<keyword evidence="1" id="KW-0433">Leucine-rich repeat</keyword>
<dbReference type="PROSITE" id="PS51450">
    <property type="entry name" value="LRR"/>
    <property type="match status" value="3"/>
</dbReference>
<feature type="compositionally biased region" description="Acidic residues" evidence="3">
    <location>
        <begin position="196"/>
        <end position="215"/>
    </location>
</feature>
<sequence>MDHAWLDSLSEDWVSQPRSDSSAVQLPPLKDTEEPKTKPRETPSRIPRRALGSRPQISSAVHDSSINILSERNANDINISSQRIVRPSSQGVKFPRGRFASRSVSASTTASVVHNTIQHKSSPGRQPDTPEWKRRLVYGDVGYGEQRDLFCSAATGLQDMFRPPEASGDFTGEESRQESSMMPSSPPSYPQRTDSNDLEPDLDQLDELDELEDQEPLYPNDVTPSPSPRRAQREIKYKLNEDTMVSSVPSPRDTETPSRQRDDGVYRDESYLSAPPDANDSVRKISGQSGQSVIRNEDFSPILIGKQSDKDGKMDFAPIELPADRLKSKLEALRINQMLLDPAVDPKTGFDDPNQDASGAPEDTEEYAAKGGFLNTQRGGRSGDGSFRYRDLSAGLGVDTSGMFPEESLQASTPKQFPSIRTEVTNPYQNDYFNLSPNLPRAPFPSPDKKQIAAGRSAPSAGSPLKLFGPYDTFTNQTLLRRISQFEEGMSGTPSRQSLGSHHEQSDIYDHDYDQTRSSPALPTGHKPLGGRSFSRFGAGDLEGYEFSEELSYVSQEDPAYSDKENNAPQSPDIQPVESVLQHPEQVSSPTHESQLLVSRRRNKSTSSSTSRPYSSSKSLSPAKGAPGNVNTPKRDSGSEGKRPRTSPSKDPTPKRRRTLHRSDIAFGREYQLEGVESASRDMQSIMGRKRKDARPSDLQQLANPSVLAMRNILRPRSPTPSRGSSHRSDPNMTLDSEDGTKHELPKKSPIRALQDEALGYLTDGYSEGDRKPSMPSIRTQDFVDQAAQIMAMIRNQVKPPGLSSVEESEAENGTPEAEDLEDSYQESTNEPLSRPPSREGNPVPRPPQHQENPELIKRLRKYQEFSDMGDIITLSMRSMGLVKEAILADKEVEREIENAPRHRSDLSHDTKEEVISDPPNIRLSAGPTHDGSQSSPSRDYYSHSSGASTNRTYRTTSSHASETRRTIMPESVSHLIPDRVGSMYLDKQNNIWIKKKETPTRQPMNILPSDSEDDPFASIPDLSVDLTREMQNLVLTTAKKNNATGSPTQAKSPISPSKSAKPRSVRGYTTLSPDAPLSPEMASLAREEFEKLDARVMEDYSELYLDQSLQDEGSFHDVHDDKADSTPSTTTKKRNLTITFSSPVASFIQDVVAEDLDNLEDDPELPNNHFNNTSSPKKSPGYPNVGKSALKNSGSGLGRHHRISSGSGPAFIPRPVSRIDEQDEESTIELPIDEERQVSIIGDTSVVSHKTPDGRRTSVSFLVNHTPSNSFFQVPRDDSVIIGQNVGKLSLSPLSEFTINNPDQSFGFEVSYVMGRRHAATGDGSKKVMSMTIRDLVDKLSEVEPYEPYWEDITELDLHEKRLGSLHMLDQFCGKLVTLDASKNALGHLDGVPTSVRQLKVSQNLLTELTSWDHLMNLQYVDISGNEVKSLSALRGLVHLRSIRADNNQLTSLDGLDTHDGLLSLRARDNLIEEVDFARVKMERLTELDLGGNRVSSVRNMEHAPALTRLRLSKNKLTSFVVPTCIKGLRLLELSDNQLTTLDVSNMPSLHSLHADRNRITGLSGFSRARKLDSLSLREQRADKALDLGFLSSAYEVRKLFLSGNYLGTFEPIVDFLNLQLLELANCGIQALPDNLGQLMPNLRTLNINFNAIRDLEPLRFIPRLKKLLVAGNRLADSTLVTELLIEFPHIIQLDLRDNPVTLGFYAPMQVLVPADREGYVDPFMLPDADVERDEQFSSRLDQMTKLRRRLHQIVFVASCKRLRKLDGLDIVRETVLAKDAVFETLVAEGLLPDETLVGEDSSPCKGVTTTGDETMGTMRSSRWNAEDSFA</sequence>
<dbReference type="SUPFAM" id="SSF52058">
    <property type="entry name" value="L domain-like"/>
    <property type="match status" value="1"/>
</dbReference>
<dbReference type="SMART" id="SM00365">
    <property type="entry name" value="LRR_SD22"/>
    <property type="match status" value="5"/>
</dbReference>
<dbReference type="SUPFAM" id="SSF52047">
    <property type="entry name" value="RNI-like"/>
    <property type="match status" value="1"/>
</dbReference>
<feature type="compositionally biased region" description="Low complexity" evidence="3">
    <location>
        <begin position="605"/>
        <end position="622"/>
    </location>
</feature>
<feature type="region of interest" description="Disordered" evidence="3">
    <location>
        <begin position="898"/>
        <end position="967"/>
    </location>
</feature>
<protein>
    <submittedName>
        <fullName evidence="4">Septation initiation network scaffold protein cdc11</fullName>
    </submittedName>
</protein>